<dbReference type="InterPro" id="IPR035906">
    <property type="entry name" value="MetI-like_sf"/>
</dbReference>
<dbReference type="PROSITE" id="PS50928">
    <property type="entry name" value="ABC_TM1"/>
    <property type="match status" value="1"/>
</dbReference>
<accession>A0A174CW37</accession>
<feature type="transmembrane region" description="Helical" evidence="7">
    <location>
        <begin position="160"/>
        <end position="179"/>
    </location>
</feature>
<dbReference type="GO" id="GO:0055085">
    <property type="term" value="P:transmembrane transport"/>
    <property type="evidence" value="ECO:0007669"/>
    <property type="project" value="InterPro"/>
</dbReference>
<evidence type="ECO:0000259" key="8">
    <source>
        <dbReference type="PROSITE" id="PS50928"/>
    </source>
</evidence>
<name>A0A174CW37_9CLOT</name>
<keyword evidence="5 7" id="KW-1133">Transmembrane helix</keyword>
<evidence type="ECO:0000256" key="1">
    <source>
        <dbReference type="ARBA" id="ARBA00004651"/>
    </source>
</evidence>
<dbReference type="SUPFAM" id="SSF161098">
    <property type="entry name" value="MetI-like"/>
    <property type="match status" value="1"/>
</dbReference>
<comment type="similarity">
    <text evidence="7">Belongs to the binding-protein-dependent transport system permease family.</text>
</comment>
<evidence type="ECO:0000256" key="5">
    <source>
        <dbReference type="ARBA" id="ARBA00022989"/>
    </source>
</evidence>
<evidence type="ECO:0000313" key="10">
    <source>
        <dbReference type="Proteomes" id="UP000095558"/>
    </source>
</evidence>
<keyword evidence="2 7" id="KW-0813">Transport</keyword>
<dbReference type="AlphaFoldDB" id="A0A174CW37"/>
<feature type="domain" description="ABC transmembrane type-1" evidence="8">
    <location>
        <begin position="92"/>
        <end position="282"/>
    </location>
</feature>
<feature type="transmembrane region" description="Helical" evidence="7">
    <location>
        <begin position="261"/>
        <end position="282"/>
    </location>
</feature>
<dbReference type="CDD" id="cd06261">
    <property type="entry name" value="TM_PBP2"/>
    <property type="match status" value="1"/>
</dbReference>
<evidence type="ECO:0000256" key="2">
    <source>
        <dbReference type="ARBA" id="ARBA00022448"/>
    </source>
</evidence>
<proteinExistence type="inferred from homology"/>
<keyword evidence="3" id="KW-1003">Cell membrane</keyword>
<dbReference type="Gene3D" id="1.10.3720.10">
    <property type="entry name" value="MetI-like"/>
    <property type="match status" value="1"/>
</dbReference>
<protein>
    <submittedName>
        <fullName evidence="9">Sugar ABC transporter permease</fullName>
    </submittedName>
</protein>
<sequence>MQSSTQINATKARMDKEVLALRAKSIFFKTLKYLSLIVASIVFLLPIVTIFLASFKEYNEFYSSNKLALPQSFFNLDNFKTAFIQGGMMRGFFNTAFIMVISLTGTILLGAMVAYVLHRFDFKLKKAILLVYMVPMFLPMVTTQVATFQIMSKLGLYNSLWAPIVLYLGADVMSIFIMMQFMDSIPYSNDEAAMLEGASYFYIFRKLIVPLLKPAIATIIIIRGVGIYNDFYTPFLYAPGDNMGTLATSLYKFMGPYGGQWNVICAGVILIMIPTLIVFLSLQKYIYNGFTAGAVK</sequence>
<evidence type="ECO:0000313" key="9">
    <source>
        <dbReference type="EMBL" id="CUO17582.1"/>
    </source>
</evidence>
<dbReference type="GO" id="GO:0005886">
    <property type="term" value="C:plasma membrane"/>
    <property type="evidence" value="ECO:0007669"/>
    <property type="project" value="UniProtKB-SubCell"/>
</dbReference>
<feature type="transmembrane region" description="Helical" evidence="7">
    <location>
        <begin position="129"/>
        <end position="148"/>
    </location>
</feature>
<feature type="transmembrane region" description="Helical" evidence="7">
    <location>
        <begin position="33"/>
        <end position="55"/>
    </location>
</feature>
<organism evidence="9 10">
    <name type="scientific">Clostridium disporicum</name>
    <dbReference type="NCBI Taxonomy" id="84024"/>
    <lineage>
        <taxon>Bacteria</taxon>
        <taxon>Bacillati</taxon>
        <taxon>Bacillota</taxon>
        <taxon>Clostridia</taxon>
        <taxon>Eubacteriales</taxon>
        <taxon>Clostridiaceae</taxon>
        <taxon>Clostridium</taxon>
    </lineage>
</organism>
<comment type="subcellular location">
    <subcellularLocation>
        <location evidence="1 7">Cell membrane</location>
        <topology evidence="1 7">Multi-pass membrane protein</topology>
    </subcellularLocation>
</comment>
<gene>
    <name evidence="9" type="primary">malG_2</name>
    <name evidence="9" type="ORF">ERS852470_01629</name>
</gene>
<dbReference type="Proteomes" id="UP000095558">
    <property type="component" value="Unassembled WGS sequence"/>
</dbReference>
<evidence type="ECO:0000256" key="6">
    <source>
        <dbReference type="ARBA" id="ARBA00023136"/>
    </source>
</evidence>
<feature type="transmembrane region" description="Helical" evidence="7">
    <location>
        <begin position="96"/>
        <end position="117"/>
    </location>
</feature>
<keyword evidence="6 7" id="KW-0472">Membrane</keyword>
<dbReference type="PANTHER" id="PTHR43744:SF3">
    <property type="entry name" value="LACTOSE TRANSPORT SYSTEM PERMEASE PROTEIN LACG"/>
    <property type="match status" value="1"/>
</dbReference>
<evidence type="ECO:0000256" key="4">
    <source>
        <dbReference type="ARBA" id="ARBA00022692"/>
    </source>
</evidence>
<dbReference type="InterPro" id="IPR000515">
    <property type="entry name" value="MetI-like"/>
</dbReference>
<reference evidence="9 10" key="1">
    <citation type="submission" date="2015-09" db="EMBL/GenBank/DDBJ databases">
        <authorList>
            <consortium name="Pathogen Informatics"/>
        </authorList>
    </citation>
    <scope>NUCLEOTIDE SEQUENCE [LARGE SCALE GENOMIC DNA]</scope>
    <source>
        <strain evidence="9 10">2789STDY5834855</strain>
    </source>
</reference>
<dbReference type="PANTHER" id="PTHR43744">
    <property type="entry name" value="ABC TRANSPORTER PERMEASE PROTEIN MG189-RELATED-RELATED"/>
    <property type="match status" value="1"/>
</dbReference>
<dbReference type="Pfam" id="PF00528">
    <property type="entry name" value="BPD_transp_1"/>
    <property type="match status" value="1"/>
</dbReference>
<dbReference type="EMBL" id="CYZV01000016">
    <property type="protein sequence ID" value="CUO17582.1"/>
    <property type="molecule type" value="Genomic_DNA"/>
</dbReference>
<evidence type="ECO:0000256" key="3">
    <source>
        <dbReference type="ARBA" id="ARBA00022475"/>
    </source>
</evidence>
<evidence type="ECO:0000256" key="7">
    <source>
        <dbReference type="RuleBase" id="RU363032"/>
    </source>
</evidence>
<feature type="transmembrane region" description="Helical" evidence="7">
    <location>
        <begin position="207"/>
        <end position="228"/>
    </location>
</feature>
<dbReference type="RefSeq" id="WP_242858477.1">
    <property type="nucleotide sequence ID" value="NZ_CYZV01000016.1"/>
</dbReference>
<keyword evidence="4 7" id="KW-0812">Transmembrane</keyword>